<accession>A0A411YLG2</accession>
<dbReference type="AlphaFoldDB" id="A0A411YLG2"/>
<dbReference type="InterPro" id="IPR014722">
    <property type="entry name" value="Rib_uL2_dom2"/>
</dbReference>
<feature type="domain" description="KOW" evidence="7">
    <location>
        <begin position="3"/>
        <end position="30"/>
    </location>
</feature>
<dbReference type="HAMAP" id="MF_01326_B">
    <property type="entry name" value="Ribosomal_uL24_B"/>
    <property type="match status" value="1"/>
</dbReference>
<evidence type="ECO:0000256" key="3">
    <source>
        <dbReference type="ARBA" id="ARBA00023274"/>
    </source>
</evidence>
<protein>
    <recommendedName>
        <fullName evidence="4 5">Large ribosomal subunit protein uL24</fullName>
    </recommendedName>
</protein>
<dbReference type="CDD" id="cd06089">
    <property type="entry name" value="KOW_RPL26"/>
    <property type="match status" value="1"/>
</dbReference>
<comment type="function">
    <text evidence="5">One of two assembly initiator proteins, it binds directly to the 5'-end of the 23S rRNA, where it nucleates assembly of the 50S subunit.</text>
</comment>
<keyword evidence="3 5" id="KW-0687">Ribonucleoprotein</keyword>
<dbReference type="GO" id="GO:1990904">
    <property type="term" value="C:ribonucleoprotein complex"/>
    <property type="evidence" value="ECO:0007669"/>
    <property type="project" value="UniProtKB-KW"/>
</dbReference>
<evidence type="ECO:0000256" key="1">
    <source>
        <dbReference type="ARBA" id="ARBA00010618"/>
    </source>
</evidence>
<dbReference type="GO" id="GO:0005840">
    <property type="term" value="C:ribosome"/>
    <property type="evidence" value="ECO:0007669"/>
    <property type="project" value="UniProtKB-KW"/>
</dbReference>
<dbReference type="InterPro" id="IPR041988">
    <property type="entry name" value="Ribosomal_uL24_KOW"/>
</dbReference>
<dbReference type="InterPro" id="IPR005824">
    <property type="entry name" value="KOW"/>
</dbReference>
<keyword evidence="5" id="KW-0699">rRNA-binding</keyword>
<organism evidence="8 9">
    <name type="scientific">Egibacter rhizosphaerae</name>
    <dbReference type="NCBI Taxonomy" id="1670831"/>
    <lineage>
        <taxon>Bacteria</taxon>
        <taxon>Bacillati</taxon>
        <taxon>Actinomycetota</taxon>
        <taxon>Nitriliruptoria</taxon>
        <taxon>Egibacterales</taxon>
        <taxon>Egibacteraceae</taxon>
        <taxon>Egibacter</taxon>
    </lineage>
</organism>
<dbReference type="PANTHER" id="PTHR12903">
    <property type="entry name" value="MITOCHONDRIAL RIBOSOMAL PROTEIN L24"/>
    <property type="match status" value="1"/>
</dbReference>
<dbReference type="GO" id="GO:0003735">
    <property type="term" value="F:structural constituent of ribosome"/>
    <property type="evidence" value="ECO:0007669"/>
    <property type="project" value="InterPro"/>
</dbReference>
<dbReference type="Gene3D" id="2.30.30.30">
    <property type="match status" value="1"/>
</dbReference>
<evidence type="ECO:0000259" key="7">
    <source>
        <dbReference type="SMART" id="SM00739"/>
    </source>
</evidence>
<dbReference type="GO" id="GO:0019843">
    <property type="term" value="F:rRNA binding"/>
    <property type="evidence" value="ECO:0007669"/>
    <property type="project" value="UniProtKB-UniRule"/>
</dbReference>
<sequence length="105" mass="11513">MQRIKKDDRVKVITGKDRGTTGRVVRVWPSDGRVMVEGVNVQTKHTPIQRSRTGTTEGGIVHEEAPLPASNVLPICEECGEATRVGAKFVDGVKHRNCRACDATF</sequence>
<evidence type="ECO:0000256" key="4">
    <source>
        <dbReference type="ARBA" id="ARBA00035206"/>
    </source>
</evidence>
<comment type="function">
    <text evidence="5">One of the proteins that surrounds the polypeptide exit tunnel on the outside of the subunit.</text>
</comment>
<comment type="subunit">
    <text evidence="5">Part of the 50S ribosomal subunit.</text>
</comment>
<gene>
    <name evidence="5" type="primary">rplX</name>
    <name evidence="8" type="ORF">ER308_13410</name>
</gene>
<dbReference type="SUPFAM" id="SSF50104">
    <property type="entry name" value="Translation proteins SH3-like domain"/>
    <property type="match status" value="1"/>
</dbReference>
<evidence type="ECO:0000313" key="9">
    <source>
        <dbReference type="Proteomes" id="UP000291469"/>
    </source>
</evidence>
<name>A0A411YLG2_9ACTN</name>
<keyword evidence="5" id="KW-0694">RNA-binding</keyword>
<evidence type="ECO:0000256" key="2">
    <source>
        <dbReference type="ARBA" id="ARBA00022980"/>
    </source>
</evidence>
<dbReference type="Pfam" id="PF00467">
    <property type="entry name" value="KOW"/>
    <property type="match status" value="1"/>
</dbReference>
<keyword evidence="9" id="KW-1185">Reference proteome</keyword>
<evidence type="ECO:0000256" key="6">
    <source>
        <dbReference type="RuleBase" id="RU003477"/>
    </source>
</evidence>
<dbReference type="NCBIfam" id="TIGR01079">
    <property type="entry name" value="rplX_bact"/>
    <property type="match status" value="1"/>
</dbReference>
<dbReference type="PROSITE" id="PS01108">
    <property type="entry name" value="RIBOSOMAL_L24"/>
    <property type="match status" value="1"/>
</dbReference>
<dbReference type="EMBL" id="CP036402">
    <property type="protein sequence ID" value="QBI22032.1"/>
    <property type="molecule type" value="Genomic_DNA"/>
</dbReference>
<evidence type="ECO:0000256" key="5">
    <source>
        <dbReference type="HAMAP-Rule" id="MF_01326"/>
    </source>
</evidence>
<dbReference type="KEGG" id="erz:ER308_13410"/>
<dbReference type="InterPro" id="IPR057264">
    <property type="entry name" value="Ribosomal_uL24_C"/>
</dbReference>
<dbReference type="InterPro" id="IPR005825">
    <property type="entry name" value="Ribosomal_uL24_CS"/>
</dbReference>
<dbReference type="OrthoDB" id="9807419at2"/>
<dbReference type="InterPro" id="IPR003256">
    <property type="entry name" value="Ribosomal_uL24"/>
</dbReference>
<dbReference type="SMART" id="SM00739">
    <property type="entry name" value="KOW"/>
    <property type="match status" value="1"/>
</dbReference>
<dbReference type="GO" id="GO:0006412">
    <property type="term" value="P:translation"/>
    <property type="evidence" value="ECO:0007669"/>
    <property type="project" value="UniProtKB-UniRule"/>
</dbReference>
<dbReference type="Proteomes" id="UP000291469">
    <property type="component" value="Chromosome"/>
</dbReference>
<dbReference type="Pfam" id="PF17136">
    <property type="entry name" value="ribosomal_L24"/>
    <property type="match status" value="1"/>
</dbReference>
<keyword evidence="2 5" id="KW-0689">Ribosomal protein</keyword>
<comment type="similarity">
    <text evidence="1 5 6">Belongs to the universal ribosomal protein uL24 family.</text>
</comment>
<dbReference type="InterPro" id="IPR008991">
    <property type="entry name" value="Translation_prot_SH3-like_sf"/>
</dbReference>
<reference evidence="8 9" key="1">
    <citation type="submission" date="2019-01" db="EMBL/GenBank/DDBJ databases">
        <title>Egibacter rhizosphaerae EGI 80759T.</title>
        <authorList>
            <person name="Chen D.-D."/>
            <person name="Tian Y."/>
            <person name="Jiao J.-Y."/>
            <person name="Zhang X.-T."/>
            <person name="Zhang Y.-G."/>
            <person name="Zhang Y."/>
            <person name="Xiao M."/>
            <person name="Shu W.-S."/>
            <person name="Li W.-J."/>
        </authorList>
    </citation>
    <scope>NUCLEOTIDE SEQUENCE [LARGE SCALE GENOMIC DNA]</scope>
    <source>
        <strain evidence="8 9">EGI 80759</strain>
    </source>
</reference>
<proteinExistence type="inferred from homology"/>
<evidence type="ECO:0000313" key="8">
    <source>
        <dbReference type="EMBL" id="QBI22032.1"/>
    </source>
</evidence>